<feature type="transmembrane region" description="Helical" evidence="1">
    <location>
        <begin position="6"/>
        <end position="25"/>
    </location>
</feature>
<dbReference type="EMBL" id="JBHUPE010000001">
    <property type="protein sequence ID" value="MFD2902531.1"/>
    <property type="molecule type" value="Genomic_DNA"/>
</dbReference>
<feature type="transmembrane region" description="Helical" evidence="1">
    <location>
        <begin position="46"/>
        <end position="69"/>
    </location>
</feature>
<proteinExistence type="predicted"/>
<evidence type="ECO:0000256" key="1">
    <source>
        <dbReference type="SAM" id="Phobius"/>
    </source>
</evidence>
<evidence type="ECO:0000313" key="3">
    <source>
        <dbReference type="Proteomes" id="UP001597509"/>
    </source>
</evidence>
<dbReference type="InterPro" id="IPR031709">
    <property type="entry name" value="PutAbiC"/>
</dbReference>
<organism evidence="2 3">
    <name type="scientific">Sphingobacterium anhuiense</name>
    <dbReference type="NCBI Taxonomy" id="493780"/>
    <lineage>
        <taxon>Bacteria</taxon>
        <taxon>Pseudomonadati</taxon>
        <taxon>Bacteroidota</taxon>
        <taxon>Sphingobacteriia</taxon>
        <taxon>Sphingobacteriales</taxon>
        <taxon>Sphingobacteriaceae</taxon>
        <taxon>Sphingobacterium</taxon>
    </lineage>
</organism>
<dbReference type="Pfam" id="PF16872">
    <property type="entry name" value="putAbiC"/>
    <property type="match status" value="1"/>
</dbReference>
<evidence type="ECO:0000313" key="2">
    <source>
        <dbReference type="EMBL" id="MFD2902531.1"/>
    </source>
</evidence>
<gene>
    <name evidence="2" type="ORF">ACFS6I_01245</name>
</gene>
<keyword evidence="1" id="KW-0812">Transmembrane</keyword>
<feature type="transmembrane region" description="Helical" evidence="1">
    <location>
        <begin position="89"/>
        <end position="112"/>
    </location>
</feature>
<dbReference type="Proteomes" id="UP001597509">
    <property type="component" value="Unassembled WGS sequence"/>
</dbReference>
<comment type="caution">
    <text evidence="2">The sequence shown here is derived from an EMBL/GenBank/DDBJ whole genome shotgun (WGS) entry which is preliminary data.</text>
</comment>
<reference evidence="3" key="1">
    <citation type="journal article" date="2019" name="Int. J. Syst. Evol. Microbiol.">
        <title>The Global Catalogue of Microorganisms (GCM) 10K type strain sequencing project: providing services to taxonomists for standard genome sequencing and annotation.</title>
        <authorList>
            <consortium name="The Broad Institute Genomics Platform"/>
            <consortium name="The Broad Institute Genome Sequencing Center for Infectious Disease"/>
            <person name="Wu L."/>
            <person name="Ma J."/>
        </authorList>
    </citation>
    <scope>NUCLEOTIDE SEQUENCE [LARGE SCALE GENOMIC DNA]</scope>
    <source>
        <strain evidence="3">KCTC 22209</strain>
    </source>
</reference>
<dbReference type="RefSeq" id="WP_380917565.1">
    <property type="nucleotide sequence ID" value="NZ_JBHUPE010000001.1"/>
</dbReference>
<keyword evidence="3" id="KW-1185">Reference proteome</keyword>
<accession>A0ABW5YQC7</accession>
<keyword evidence="1" id="KW-0472">Membrane</keyword>
<keyword evidence="1" id="KW-1133">Transmembrane helix</keyword>
<protein>
    <submittedName>
        <fullName evidence="2">Phage abortive infection protein</fullName>
    </submittedName>
</protein>
<name>A0ABW5YQC7_9SPHI</name>
<sequence length="424" mass="50751">MHCTDVYYVLFTLFILLIFVILINESKWWKSLSQDIKENSPKFSPIIKNLLGIGLLLIIFSVIAPYLFTREYKNSIFNFSAETGAIGDTIGGIMNPFIALVAVIVTGLAFYVQYQANQVVITQFKDQELNYNLDKFENRIFKLVDNYNDIVNKFELKSRESEEVYYGKDFFYALHQEFKSALSDIKAFNIAFKYQTCDTLDEYNYKIELNKCKDHSLYSELEIAYLVLYYGVSDNGRKSIKASLKRRYNNIYIDHLLNYLSFKPTYWVNNKSLIDDWTVYKSFCEFLNWENPNESNFIRYHNGHQSRLGHYFRHLYMIIQYVDNFKHEKNLYYQKWDHVKFLRALFSNHEQLIFFLNSISIFGRDWELNKSDENLKYVTKYDLIKNIPESYRIQYFTEDFYPDVEYEPGKITSNRRILNEEVFI</sequence>